<reference evidence="1 2" key="1">
    <citation type="submission" date="2019-01" db="EMBL/GenBank/DDBJ databases">
        <title>Draft genome sequences of three monokaryotic isolates of the white-rot basidiomycete fungus Dichomitus squalens.</title>
        <authorList>
            <consortium name="DOE Joint Genome Institute"/>
            <person name="Lopez S.C."/>
            <person name="Andreopoulos B."/>
            <person name="Pangilinan J."/>
            <person name="Lipzen A."/>
            <person name="Riley R."/>
            <person name="Ahrendt S."/>
            <person name="Ng V."/>
            <person name="Barry K."/>
            <person name="Daum C."/>
            <person name="Grigoriev I.V."/>
            <person name="Hilden K.S."/>
            <person name="Makela M.R."/>
            <person name="de Vries R.P."/>
        </authorList>
    </citation>
    <scope>NUCLEOTIDE SEQUENCE [LARGE SCALE GENOMIC DNA]</scope>
    <source>
        <strain evidence="1 2">CBS 464.89</strain>
    </source>
</reference>
<proteinExistence type="predicted"/>
<sequence>MSGGMRRHVRLQGPLLATQSMACHSASPALNPHLQNPHLSTPLSHPFSITRYNMPILQHVPWALISIPLRSFPL</sequence>
<accession>A0A4Q9Q289</accession>
<protein>
    <submittedName>
        <fullName evidence="1">Uncharacterized protein</fullName>
    </submittedName>
</protein>
<feature type="non-terminal residue" evidence="1">
    <location>
        <position position="74"/>
    </location>
</feature>
<dbReference type="AlphaFoldDB" id="A0A4Q9Q289"/>
<evidence type="ECO:0000313" key="2">
    <source>
        <dbReference type="Proteomes" id="UP000292082"/>
    </source>
</evidence>
<gene>
    <name evidence="1" type="ORF">BD310DRAFT_921265</name>
</gene>
<keyword evidence="2" id="KW-1185">Reference proteome</keyword>
<dbReference type="EMBL" id="ML145099">
    <property type="protein sequence ID" value="TBU61347.1"/>
    <property type="molecule type" value="Genomic_DNA"/>
</dbReference>
<name>A0A4Q9Q289_9APHY</name>
<organism evidence="1 2">
    <name type="scientific">Dichomitus squalens</name>
    <dbReference type="NCBI Taxonomy" id="114155"/>
    <lineage>
        <taxon>Eukaryota</taxon>
        <taxon>Fungi</taxon>
        <taxon>Dikarya</taxon>
        <taxon>Basidiomycota</taxon>
        <taxon>Agaricomycotina</taxon>
        <taxon>Agaricomycetes</taxon>
        <taxon>Polyporales</taxon>
        <taxon>Polyporaceae</taxon>
        <taxon>Dichomitus</taxon>
    </lineage>
</organism>
<dbReference type="Proteomes" id="UP000292082">
    <property type="component" value="Unassembled WGS sequence"/>
</dbReference>
<evidence type="ECO:0000313" key="1">
    <source>
        <dbReference type="EMBL" id="TBU61347.1"/>
    </source>
</evidence>